<evidence type="ECO:0000313" key="1">
    <source>
        <dbReference type="EMBL" id="QTA84305.1"/>
    </source>
</evidence>
<gene>
    <name evidence="1" type="ORF">dnm_002990</name>
</gene>
<accession>A0A975BFF2</accession>
<name>A0A975BFF2_9BACT</name>
<proteinExistence type="predicted"/>
<keyword evidence="2" id="KW-1185">Reference proteome</keyword>
<organism evidence="1 2">
    <name type="scientific">Desulfonema magnum</name>
    <dbReference type="NCBI Taxonomy" id="45655"/>
    <lineage>
        <taxon>Bacteria</taxon>
        <taxon>Pseudomonadati</taxon>
        <taxon>Thermodesulfobacteriota</taxon>
        <taxon>Desulfobacteria</taxon>
        <taxon>Desulfobacterales</taxon>
        <taxon>Desulfococcaceae</taxon>
        <taxon>Desulfonema</taxon>
    </lineage>
</organism>
<reference evidence="1" key="1">
    <citation type="journal article" date="2021" name="Microb. Physiol.">
        <title>Proteogenomic Insights into the Physiology of Marine, Sulfate-Reducing, Filamentous Desulfonema limicola and Desulfonema magnum.</title>
        <authorList>
            <person name="Schnaars V."/>
            <person name="Wohlbrand L."/>
            <person name="Scheve S."/>
            <person name="Hinrichs C."/>
            <person name="Reinhardt R."/>
            <person name="Rabus R."/>
        </authorList>
    </citation>
    <scope>NUCLEOTIDE SEQUENCE</scope>
    <source>
        <strain evidence="1">4be13</strain>
    </source>
</reference>
<evidence type="ECO:0000313" key="2">
    <source>
        <dbReference type="Proteomes" id="UP000663722"/>
    </source>
</evidence>
<protein>
    <submittedName>
        <fullName evidence="1">Uncharacterized protein</fullName>
    </submittedName>
</protein>
<dbReference type="EMBL" id="CP061800">
    <property type="protein sequence ID" value="QTA84305.1"/>
    <property type="molecule type" value="Genomic_DNA"/>
</dbReference>
<dbReference type="AlphaFoldDB" id="A0A975BFF2"/>
<sequence>MFFLKRFDIIIFFIYKKFIKLSCNDKDIRQVWIQKSNYYLLLLSFGSSNFT</sequence>
<dbReference type="KEGG" id="dmm:dnm_002990"/>
<dbReference type="Proteomes" id="UP000663722">
    <property type="component" value="Chromosome"/>
</dbReference>